<dbReference type="NCBIfam" id="TIGR00199">
    <property type="entry name" value="PncC_domain"/>
    <property type="match status" value="1"/>
</dbReference>
<dbReference type="AlphaFoldDB" id="A0A1L7CGG6"/>
<dbReference type="SUPFAM" id="SSF142433">
    <property type="entry name" value="CinA-like"/>
    <property type="match status" value="1"/>
</dbReference>
<keyword evidence="3" id="KW-1185">Reference proteome</keyword>
<dbReference type="Pfam" id="PF02464">
    <property type="entry name" value="CinA"/>
    <property type="match status" value="1"/>
</dbReference>
<reference evidence="2 3" key="1">
    <citation type="submission" date="2014-08" db="EMBL/GenBank/DDBJ databases">
        <title>Complete genome sequence of Corynebacterium aquilae S-613T(T) (=DSM 44791(T)), isolated from the choana of a healthy golden eagle.</title>
        <authorList>
            <person name="Ruckert C."/>
            <person name="Albersmeier A."/>
            <person name="Winkler A."/>
            <person name="Kalinowski J."/>
        </authorList>
    </citation>
    <scope>NUCLEOTIDE SEQUENCE [LARGE SCALE GENOMIC DNA]</scope>
    <source>
        <strain evidence="2 3">S-613</strain>
    </source>
</reference>
<evidence type="ECO:0000313" key="2">
    <source>
        <dbReference type="EMBL" id="APT84938.1"/>
    </source>
</evidence>
<dbReference type="KEGG" id="caqu:CAQU_07510"/>
<dbReference type="RefSeq" id="WP_245797227.1">
    <property type="nucleotide sequence ID" value="NZ_CP009245.1"/>
</dbReference>
<dbReference type="Proteomes" id="UP000185478">
    <property type="component" value="Chromosome"/>
</dbReference>
<dbReference type="EMBL" id="CP009245">
    <property type="protein sequence ID" value="APT84938.1"/>
    <property type="molecule type" value="Genomic_DNA"/>
</dbReference>
<dbReference type="InterPro" id="IPR008136">
    <property type="entry name" value="CinA_C"/>
</dbReference>
<evidence type="ECO:0000313" key="3">
    <source>
        <dbReference type="Proteomes" id="UP000185478"/>
    </source>
</evidence>
<dbReference type="InterPro" id="IPR036653">
    <property type="entry name" value="CinA-like_C"/>
</dbReference>
<dbReference type="STRING" id="1431546.CAQU_07510"/>
<evidence type="ECO:0000259" key="1">
    <source>
        <dbReference type="Pfam" id="PF02464"/>
    </source>
</evidence>
<gene>
    <name evidence="2" type="ORF">CAQU_07510</name>
</gene>
<proteinExistence type="predicted"/>
<sequence>MARLLAARVVDVLGERSETVAFCESLTAGLASATLADIPGASRVLKGGFVTYATESKASVAGVPADVLATEGPVAASTAEAMAGGVREAFGSTFGVSLTGVAGPEPQDGHPVGEVFVAVSGPRGCVAKPASMGEIVEVLGSVGGSFSQIKIGSEDTVGLSGSRAEIRLQSVIVAYSRLLQAVG</sequence>
<name>A0A1L7CGG6_9CORY</name>
<feature type="domain" description="CinA C-terminal" evidence="1">
    <location>
        <begin position="5"/>
        <end position="129"/>
    </location>
</feature>
<accession>A0A1L7CGG6</accession>
<organism evidence="2 3">
    <name type="scientific">Corynebacterium aquilae DSM 44791</name>
    <dbReference type="NCBI Taxonomy" id="1431546"/>
    <lineage>
        <taxon>Bacteria</taxon>
        <taxon>Bacillati</taxon>
        <taxon>Actinomycetota</taxon>
        <taxon>Actinomycetes</taxon>
        <taxon>Mycobacteriales</taxon>
        <taxon>Corynebacteriaceae</taxon>
        <taxon>Corynebacterium</taxon>
    </lineage>
</organism>
<dbReference type="Gene3D" id="3.90.950.20">
    <property type="entry name" value="CinA-like"/>
    <property type="match status" value="1"/>
</dbReference>
<protein>
    <recommendedName>
        <fullName evidence="1">CinA C-terminal domain-containing protein</fullName>
    </recommendedName>
</protein>